<dbReference type="PANTHER" id="PTHR42713:SF3">
    <property type="entry name" value="TRANSCRIPTIONAL REGULATORY PROTEIN HPTR"/>
    <property type="match status" value="1"/>
</dbReference>
<dbReference type="OrthoDB" id="1769137at2"/>
<evidence type="ECO:0000256" key="5">
    <source>
        <dbReference type="ARBA" id="ARBA00023012"/>
    </source>
</evidence>
<dbReference type="EMBL" id="ASRV01000112">
    <property type="protein sequence ID" value="EOR25879.1"/>
    <property type="molecule type" value="Genomic_DNA"/>
</dbReference>
<sequence>MYKLIIVEDEEIIRKGLVHTIDWLSMGFTVIAEGEDGEDGLRLINEYKPDLVITDIRMPKMDGLEMLSLAKKLNGFESIILTSYGEFEYAKKAISMGVSDYILKPIDEEELFKLISQIRKKIDEIKFYERMKMCTSNKEEIDFTNLKIYIDSKDINTYVKYAINKIKDGYNEKLSIESLAEELGISPSYLSRKFKNETTYTFLDMLNKYRVQKAVEIMIKEKDRFRVYEIAEMVGFGDYKHFCVVFKKYTNLAPKDFVRAKSIVIK</sequence>
<keyword evidence="4 10" id="KW-0597">Phosphoprotein</keyword>
<evidence type="ECO:0000256" key="2">
    <source>
        <dbReference type="ARBA" id="ARBA00018672"/>
    </source>
</evidence>
<dbReference type="GO" id="GO:0043565">
    <property type="term" value="F:sequence-specific DNA binding"/>
    <property type="evidence" value="ECO:0007669"/>
    <property type="project" value="InterPro"/>
</dbReference>
<dbReference type="AlphaFoldDB" id="R9C957"/>
<dbReference type="Pfam" id="PF12833">
    <property type="entry name" value="HTH_18"/>
    <property type="match status" value="1"/>
</dbReference>
<dbReference type="PATRIC" id="fig|1202534.3.peg.1891"/>
<evidence type="ECO:0000256" key="4">
    <source>
        <dbReference type="ARBA" id="ARBA00022553"/>
    </source>
</evidence>
<dbReference type="InterPro" id="IPR018060">
    <property type="entry name" value="HTH_AraC"/>
</dbReference>
<dbReference type="Proteomes" id="UP000013988">
    <property type="component" value="Unassembled WGS sequence"/>
</dbReference>
<feature type="domain" description="HTH araC/xylS-type" evidence="11">
    <location>
        <begin position="160"/>
        <end position="260"/>
    </location>
</feature>
<comment type="caution">
    <text evidence="13">The sequence shown here is derived from an EMBL/GenBank/DDBJ whole genome shotgun (WGS) entry which is preliminary data.</text>
</comment>
<dbReference type="InterPro" id="IPR001789">
    <property type="entry name" value="Sig_transdc_resp-reg_receiver"/>
</dbReference>
<dbReference type="GO" id="GO:0005737">
    <property type="term" value="C:cytoplasm"/>
    <property type="evidence" value="ECO:0007669"/>
    <property type="project" value="UniProtKB-SubCell"/>
</dbReference>
<name>R9C957_9CLOT</name>
<evidence type="ECO:0000256" key="7">
    <source>
        <dbReference type="ARBA" id="ARBA00023125"/>
    </source>
</evidence>
<dbReference type="Gene3D" id="1.10.10.60">
    <property type="entry name" value="Homeodomain-like"/>
    <property type="match status" value="2"/>
</dbReference>
<keyword evidence="14" id="KW-1185">Reference proteome</keyword>
<dbReference type="RefSeq" id="WP_016207261.1">
    <property type="nucleotide sequence ID" value="NZ_ASRV01000112.1"/>
</dbReference>
<dbReference type="InterPro" id="IPR018062">
    <property type="entry name" value="HTH_AraC-typ_CS"/>
</dbReference>
<reference evidence="13 14" key="1">
    <citation type="submission" date="2013-03" db="EMBL/GenBank/DDBJ databases">
        <title>Whole genome shotgun sequencing of Clostridium sartagoforme AAU1.</title>
        <authorList>
            <person name="Joshi C.G."/>
            <person name="Duggirala S.M."/>
            <person name="Nathani N.M."/>
            <person name="Bhatt V.D."/>
            <person name="Patel A.K."/>
            <person name="Pandya P.R."/>
            <person name="KaPatel J.A."/>
        </authorList>
    </citation>
    <scope>NUCLEOTIDE SEQUENCE [LARGE SCALE GENOMIC DNA]</scope>
    <source>
        <strain evidence="13 14">AAU1</strain>
    </source>
</reference>
<keyword evidence="3" id="KW-0963">Cytoplasm</keyword>
<evidence type="ECO:0000256" key="8">
    <source>
        <dbReference type="ARBA" id="ARBA00023163"/>
    </source>
</evidence>
<dbReference type="GO" id="GO:0000160">
    <property type="term" value="P:phosphorelay signal transduction system"/>
    <property type="evidence" value="ECO:0007669"/>
    <property type="project" value="UniProtKB-KW"/>
</dbReference>
<comment type="subcellular location">
    <subcellularLocation>
        <location evidence="1">Cytoplasm</location>
    </subcellularLocation>
</comment>
<evidence type="ECO:0000256" key="6">
    <source>
        <dbReference type="ARBA" id="ARBA00023015"/>
    </source>
</evidence>
<gene>
    <name evidence="13" type="ORF">A500_09495</name>
</gene>
<evidence type="ECO:0000256" key="9">
    <source>
        <dbReference type="ARBA" id="ARBA00024867"/>
    </source>
</evidence>
<dbReference type="PROSITE" id="PS01124">
    <property type="entry name" value="HTH_ARAC_FAMILY_2"/>
    <property type="match status" value="1"/>
</dbReference>
<feature type="modified residue" description="4-aspartylphosphate" evidence="10">
    <location>
        <position position="55"/>
    </location>
</feature>
<keyword evidence="6" id="KW-0805">Transcription regulation</keyword>
<keyword evidence="5" id="KW-0902">Two-component regulatory system</keyword>
<evidence type="ECO:0000259" key="12">
    <source>
        <dbReference type="PROSITE" id="PS50110"/>
    </source>
</evidence>
<evidence type="ECO:0000313" key="13">
    <source>
        <dbReference type="EMBL" id="EOR25879.1"/>
    </source>
</evidence>
<dbReference type="SUPFAM" id="SSF46689">
    <property type="entry name" value="Homeodomain-like"/>
    <property type="match status" value="2"/>
</dbReference>
<dbReference type="InterPro" id="IPR011006">
    <property type="entry name" value="CheY-like_superfamily"/>
</dbReference>
<dbReference type="InterPro" id="IPR051552">
    <property type="entry name" value="HptR"/>
</dbReference>
<accession>R9C957</accession>
<dbReference type="InterPro" id="IPR009057">
    <property type="entry name" value="Homeodomain-like_sf"/>
</dbReference>
<dbReference type="SMART" id="SM00448">
    <property type="entry name" value="REC"/>
    <property type="match status" value="1"/>
</dbReference>
<evidence type="ECO:0000256" key="3">
    <source>
        <dbReference type="ARBA" id="ARBA00022490"/>
    </source>
</evidence>
<organism evidence="13 14">
    <name type="scientific">Clostridium sartagoforme AAU1</name>
    <dbReference type="NCBI Taxonomy" id="1202534"/>
    <lineage>
        <taxon>Bacteria</taxon>
        <taxon>Bacillati</taxon>
        <taxon>Bacillota</taxon>
        <taxon>Clostridia</taxon>
        <taxon>Eubacteriales</taxon>
        <taxon>Clostridiaceae</taxon>
        <taxon>Clostridium</taxon>
    </lineage>
</organism>
<keyword evidence="8" id="KW-0804">Transcription</keyword>
<keyword evidence="7" id="KW-0238">DNA-binding</keyword>
<protein>
    <recommendedName>
        <fullName evidence="2">Stage 0 sporulation protein A homolog</fullName>
    </recommendedName>
</protein>
<dbReference type="Pfam" id="PF00072">
    <property type="entry name" value="Response_reg"/>
    <property type="match status" value="1"/>
</dbReference>
<evidence type="ECO:0000256" key="10">
    <source>
        <dbReference type="PROSITE-ProRule" id="PRU00169"/>
    </source>
</evidence>
<dbReference type="PROSITE" id="PS50110">
    <property type="entry name" value="RESPONSE_REGULATORY"/>
    <property type="match status" value="1"/>
</dbReference>
<dbReference type="SMART" id="SM00342">
    <property type="entry name" value="HTH_ARAC"/>
    <property type="match status" value="1"/>
</dbReference>
<feature type="domain" description="Response regulatory" evidence="12">
    <location>
        <begin position="3"/>
        <end position="119"/>
    </location>
</feature>
<evidence type="ECO:0000259" key="11">
    <source>
        <dbReference type="PROSITE" id="PS01124"/>
    </source>
</evidence>
<dbReference type="CDD" id="cd17536">
    <property type="entry name" value="REC_YesN-like"/>
    <property type="match status" value="1"/>
</dbReference>
<dbReference type="PANTHER" id="PTHR42713">
    <property type="entry name" value="HISTIDINE KINASE-RELATED"/>
    <property type="match status" value="1"/>
</dbReference>
<dbReference type="GO" id="GO:0003700">
    <property type="term" value="F:DNA-binding transcription factor activity"/>
    <property type="evidence" value="ECO:0007669"/>
    <property type="project" value="InterPro"/>
</dbReference>
<evidence type="ECO:0000256" key="1">
    <source>
        <dbReference type="ARBA" id="ARBA00004496"/>
    </source>
</evidence>
<dbReference type="Gene3D" id="3.40.50.2300">
    <property type="match status" value="1"/>
</dbReference>
<dbReference type="PROSITE" id="PS00041">
    <property type="entry name" value="HTH_ARAC_FAMILY_1"/>
    <property type="match status" value="1"/>
</dbReference>
<dbReference type="SUPFAM" id="SSF52172">
    <property type="entry name" value="CheY-like"/>
    <property type="match status" value="1"/>
</dbReference>
<evidence type="ECO:0000313" key="14">
    <source>
        <dbReference type="Proteomes" id="UP000013988"/>
    </source>
</evidence>
<comment type="function">
    <text evidence="9">May play the central regulatory role in sporulation. It may be an element of the effector pathway responsible for the activation of sporulation genes in response to nutritional stress. Spo0A may act in concert with spo0H (a sigma factor) to control the expression of some genes that are critical to the sporulation process.</text>
</comment>
<proteinExistence type="predicted"/>